<protein>
    <recommendedName>
        <fullName evidence="6">Prokaryotic-type class I peptide chain release factors domain-containing protein</fullName>
    </recommendedName>
</protein>
<dbReference type="GO" id="GO:0005739">
    <property type="term" value="C:mitochondrion"/>
    <property type="evidence" value="ECO:0007669"/>
    <property type="project" value="UniProtKB-SubCell"/>
</dbReference>
<proteinExistence type="inferred from homology"/>
<comment type="caution">
    <text evidence="7">The sequence shown here is derived from an EMBL/GenBank/DDBJ whole genome shotgun (WGS) entry which is preliminary data.</text>
</comment>
<feature type="region of interest" description="Disordered" evidence="5">
    <location>
        <begin position="111"/>
        <end position="165"/>
    </location>
</feature>
<feature type="compositionally biased region" description="Polar residues" evidence="5">
    <location>
        <begin position="113"/>
        <end position="126"/>
    </location>
</feature>
<sequence length="246" mass="28106">MSITPALRAAARSAYRSLYRTASTTFAGDGPLLSAFRQKMRNDAIQASSATSVEEYQQHNQLARDIEVFLRKNIVQGIKVAETAQGSTETWRLKITKDTELVRGERSRHAVQLETNATSSSPSRPLNYSARKRAHQERVVPELREEELEESFVRGSGPGGQSVNKTENNVQLLHKPTGIRVACQDTRSLVQNRKIARKILLERLDRIDNPGLSKEDMKRARQIERERRRRKKAKKRSLAQERKYIE</sequence>
<reference evidence="7 8" key="1">
    <citation type="journal article" name="Sci. Rep.">
        <title>Telomere-to-telomere assembled and centromere annotated genomes of the two main subspecies of the button mushroom Agaricus bisporus reveal especially polymorphic chromosome ends.</title>
        <authorList>
            <person name="Sonnenberg A.S.M."/>
            <person name="Sedaghat-Telgerd N."/>
            <person name="Lavrijssen B."/>
            <person name="Ohm R.A."/>
            <person name="Hendrickx P.M."/>
            <person name="Scholtmeijer K."/>
            <person name="Baars J.J.P."/>
            <person name="van Peer A."/>
        </authorList>
    </citation>
    <scope>NUCLEOTIDE SEQUENCE [LARGE SCALE GENOMIC DNA]</scope>
    <source>
        <strain evidence="7 8">H119_p4</strain>
    </source>
</reference>
<feature type="region of interest" description="Disordered" evidence="5">
    <location>
        <begin position="210"/>
        <end position="246"/>
    </location>
</feature>
<feature type="domain" description="Prokaryotic-type class I peptide chain release factors" evidence="6">
    <location>
        <begin position="142"/>
        <end position="237"/>
    </location>
</feature>
<dbReference type="SUPFAM" id="SSF75620">
    <property type="entry name" value="Release factor"/>
    <property type="match status" value="1"/>
</dbReference>
<dbReference type="Proteomes" id="UP000629468">
    <property type="component" value="Unassembled WGS sequence"/>
</dbReference>
<dbReference type="InterPro" id="IPR045853">
    <property type="entry name" value="Pep_chain_release_fac_I_sf"/>
</dbReference>
<comment type="similarity">
    <text evidence="2">Belongs to the prokaryotic/mitochondrial release factor family.</text>
</comment>
<dbReference type="InterPro" id="IPR000352">
    <property type="entry name" value="Pep_chain_release_fac_I"/>
</dbReference>
<evidence type="ECO:0000256" key="3">
    <source>
        <dbReference type="ARBA" id="ARBA00022946"/>
    </source>
</evidence>
<keyword evidence="3" id="KW-0809">Transit peptide</keyword>
<dbReference type="Gene3D" id="3.30.160.20">
    <property type="match status" value="1"/>
</dbReference>
<dbReference type="InterPro" id="IPR052405">
    <property type="entry name" value="Mito_Transl_Release_Factor"/>
</dbReference>
<gene>
    <name evidence="7" type="ORF">Agabi119p4_3629</name>
</gene>
<evidence type="ECO:0000256" key="1">
    <source>
        <dbReference type="ARBA" id="ARBA00004173"/>
    </source>
</evidence>
<accession>A0A8H7F561</accession>
<organism evidence="7 8">
    <name type="scientific">Agaricus bisporus var. burnettii</name>
    <dbReference type="NCBI Taxonomy" id="192524"/>
    <lineage>
        <taxon>Eukaryota</taxon>
        <taxon>Fungi</taxon>
        <taxon>Dikarya</taxon>
        <taxon>Basidiomycota</taxon>
        <taxon>Agaricomycotina</taxon>
        <taxon>Agaricomycetes</taxon>
        <taxon>Agaricomycetidae</taxon>
        <taxon>Agaricales</taxon>
        <taxon>Agaricineae</taxon>
        <taxon>Agaricaceae</taxon>
        <taxon>Agaricus</taxon>
    </lineage>
</organism>
<evidence type="ECO:0000256" key="2">
    <source>
        <dbReference type="ARBA" id="ARBA00010835"/>
    </source>
</evidence>
<evidence type="ECO:0000256" key="5">
    <source>
        <dbReference type="SAM" id="MobiDB-lite"/>
    </source>
</evidence>
<keyword evidence="4" id="KW-0496">Mitochondrion</keyword>
<evidence type="ECO:0000256" key="4">
    <source>
        <dbReference type="ARBA" id="ARBA00023128"/>
    </source>
</evidence>
<dbReference type="AlphaFoldDB" id="A0A8H7F561"/>
<dbReference type="CDD" id="cd20267">
    <property type="entry name" value="Complex1_LYR_LYRM7"/>
    <property type="match status" value="1"/>
</dbReference>
<comment type="subcellular location">
    <subcellularLocation>
        <location evidence="1">Mitochondrion</location>
    </subcellularLocation>
</comment>
<evidence type="ECO:0000313" key="7">
    <source>
        <dbReference type="EMBL" id="KAF7777557.1"/>
    </source>
</evidence>
<feature type="compositionally biased region" description="Basic residues" evidence="5">
    <location>
        <begin position="227"/>
        <end position="237"/>
    </location>
</feature>
<dbReference type="Pfam" id="PF00472">
    <property type="entry name" value="RF-1"/>
    <property type="match status" value="1"/>
</dbReference>
<name>A0A8H7F561_AGABI</name>
<dbReference type="EMBL" id="JABXXO010000005">
    <property type="protein sequence ID" value="KAF7777557.1"/>
    <property type="molecule type" value="Genomic_DNA"/>
</dbReference>
<dbReference type="InterPro" id="IPR045298">
    <property type="entry name" value="Complex1_LYR_LYRM7"/>
</dbReference>
<dbReference type="GO" id="GO:0034551">
    <property type="term" value="P:mitochondrial respiratory chain complex III assembly"/>
    <property type="evidence" value="ECO:0007669"/>
    <property type="project" value="InterPro"/>
</dbReference>
<dbReference type="GO" id="GO:0032543">
    <property type="term" value="P:mitochondrial translation"/>
    <property type="evidence" value="ECO:0007669"/>
    <property type="project" value="UniProtKB-ARBA"/>
</dbReference>
<evidence type="ECO:0000259" key="6">
    <source>
        <dbReference type="Pfam" id="PF00472"/>
    </source>
</evidence>
<evidence type="ECO:0000313" key="8">
    <source>
        <dbReference type="Proteomes" id="UP000629468"/>
    </source>
</evidence>
<feature type="compositionally biased region" description="Basic and acidic residues" evidence="5">
    <location>
        <begin position="210"/>
        <end position="226"/>
    </location>
</feature>
<dbReference type="GO" id="GO:0003747">
    <property type="term" value="F:translation release factor activity"/>
    <property type="evidence" value="ECO:0007669"/>
    <property type="project" value="InterPro"/>
</dbReference>
<dbReference type="PANTHER" id="PTHR46203">
    <property type="entry name" value="PROBABLE PEPTIDE CHAIN RELEASE FACTOR C12ORF65"/>
    <property type="match status" value="1"/>
</dbReference>
<dbReference type="PANTHER" id="PTHR46203:SF1">
    <property type="entry name" value="MITOCHONDRIAL TRANSLATION RELEASE FACTOR IN RESCUE"/>
    <property type="match status" value="1"/>
</dbReference>